<gene>
    <name evidence="4" type="ORF">C7I55_17460</name>
</gene>
<dbReference type="InterPro" id="IPR006860">
    <property type="entry name" value="FecR"/>
</dbReference>
<dbReference type="InterPro" id="IPR012373">
    <property type="entry name" value="Ferrdict_sens_TM"/>
</dbReference>
<dbReference type="InterPro" id="IPR032623">
    <property type="entry name" value="FecR_N"/>
</dbReference>
<dbReference type="Proteomes" id="UP000241167">
    <property type="component" value="Unassembled WGS sequence"/>
</dbReference>
<keyword evidence="5" id="KW-1185">Reference proteome</keyword>
<comment type="caution">
    <text evidence="4">The sequence shown here is derived from an EMBL/GenBank/DDBJ whole genome shotgun (WGS) entry which is preliminary data.</text>
</comment>
<keyword evidence="1" id="KW-0812">Transmembrane</keyword>
<dbReference type="Gene3D" id="2.60.120.1440">
    <property type="match status" value="1"/>
</dbReference>
<dbReference type="PANTHER" id="PTHR30273:SF2">
    <property type="entry name" value="PROTEIN FECR"/>
    <property type="match status" value="1"/>
</dbReference>
<proteinExistence type="predicted"/>
<dbReference type="OrthoDB" id="9798846at2"/>
<dbReference type="RefSeq" id="WP_106514279.1">
    <property type="nucleotide sequence ID" value="NZ_PXYI01000005.1"/>
</dbReference>
<accession>A0A2P7QM93</accession>
<feature type="domain" description="FecR N-terminal" evidence="3">
    <location>
        <begin position="19"/>
        <end position="58"/>
    </location>
</feature>
<dbReference type="GO" id="GO:0016989">
    <property type="term" value="F:sigma factor antagonist activity"/>
    <property type="evidence" value="ECO:0007669"/>
    <property type="project" value="TreeGrafter"/>
</dbReference>
<feature type="transmembrane region" description="Helical" evidence="1">
    <location>
        <begin position="89"/>
        <end position="108"/>
    </location>
</feature>
<organism evidence="4 5">
    <name type="scientific">Allosphingosinicella deserti</name>
    <dbReference type="NCBI Taxonomy" id="2116704"/>
    <lineage>
        <taxon>Bacteria</taxon>
        <taxon>Pseudomonadati</taxon>
        <taxon>Pseudomonadota</taxon>
        <taxon>Alphaproteobacteria</taxon>
        <taxon>Sphingomonadales</taxon>
        <taxon>Sphingomonadaceae</taxon>
        <taxon>Allosphingosinicella</taxon>
    </lineage>
</organism>
<evidence type="ECO:0000313" key="4">
    <source>
        <dbReference type="EMBL" id="PSJ39080.1"/>
    </source>
</evidence>
<evidence type="ECO:0000259" key="2">
    <source>
        <dbReference type="Pfam" id="PF04773"/>
    </source>
</evidence>
<dbReference type="Pfam" id="PF04773">
    <property type="entry name" value="FecR"/>
    <property type="match status" value="1"/>
</dbReference>
<dbReference type="Pfam" id="PF16220">
    <property type="entry name" value="DUF4880"/>
    <property type="match status" value="1"/>
</dbReference>
<dbReference type="PIRSF" id="PIRSF018266">
    <property type="entry name" value="FecR"/>
    <property type="match status" value="1"/>
</dbReference>
<dbReference type="Gene3D" id="3.55.50.30">
    <property type="match status" value="1"/>
</dbReference>
<reference evidence="4 5" key="1">
    <citation type="submission" date="2018-03" db="EMBL/GenBank/DDBJ databases">
        <title>The draft genome of Sphingosinicella sp. GL-C-18.</title>
        <authorList>
            <person name="Liu L."/>
            <person name="Li L."/>
            <person name="Liang L."/>
            <person name="Zhang X."/>
            <person name="Wang T."/>
        </authorList>
    </citation>
    <scope>NUCLEOTIDE SEQUENCE [LARGE SCALE GENOMIC DNA]</scope>
    <source>
        <strain evidence="4 5">GL-C-18</strain>
    </source>
</reference>
<dbReference type="PANTHER" id="PTHR30273">
    <property type="entry name" value="PERIPLASMIC SIGNAL SENSOR AND SIGMA FACTOR ACTIVATOR FECR-RELATED"/>
    <property type="match status" value="1"/>
</dbReference>
<keyword evidence="1" id="KW-0472">Membrane</keyword>
<dbReference type="AlphaFoldDB" id="A0A2P7QM93"/>
<keyword evidence="1" id="KW-1133">Transmembrane helix</keyword>
<feature type="domain" description="FecR protein" evidence="2">
    <location>
        <begin position="114"/>
        <end position="205"/>
    </location>
</feature>
<protein>
    <submittedName>
        <fullName evidence="4">Iron dicitrate transport regulator FecR</fullName>
    </submittedName>
</protein>
<sequence>MVSAARRTPDGEPPRADAEAAVWIARLNSDARSATTDDALRAWLQADPEHEAAFERATEIWAMIPGAARLNEAEAPRAIPRPNMRQQHWGMALAASLLIAAGAGGWWLSDPTIDYSTEIGEQRVATLKDGSRIALNTGTELHVAFDDKVRRVTLDRGEAMFEVAPNPDRPFVVTAGDRTVRAVGTAFIVRRSGSSVVVTLIEGKVAVAPLRETPEGAEAPALLTAGERLIATAEAPPLIDQPSMEAATAWRRGQAVFNDTPLANAVAELNRYGGPRIAIGDPRLASLRVSGVFATNDTAEFASAIAALHGLRVQHGQSELRIVR</sequence>
<evidence type="ECO:0000259" key="3">
    <source>
        <dbReference type="Pfam" id="PF16220"/>
    </source>
</evidence>
<evidence type="ECO:0000256" key="1">
    <source>
        <dbReference type="SAM" id="Phobius"/>
    </source>
</evidence>
<dbReference type="EMBL" id="PXYI01000005">
    <property type="protein sequence ID" value="PSJ39080.1"/>
    <property type="molecule type" value="Genomic_DNA"/>
</dbReference>
<name>A0A2P7QM93_9SPHN</name>
<evidence type="ECO:0000313" key="5">
    <source>
        <dbReference type="Proteomes" id="UP000241167"/>
    </source>
</evidence>